<protein>
    <submittedName>
        <fullName evidence="2">Uncharacterized protein</fullName>
    </submittedName>
</protein>
<accession>A0ABT8MT63</accession>
<reference evidence="2 3" key="1">
    <citation type="submission" date="2023-06" db="EMBL/GenBank/DDBJ databases">
        <title>Novel species in genus Planococcus.</title>
        <authorList>
            <person name="Ning S."/>
        </authorList>
    </citation>
    <scope>NUCLEOTIDE SEQUENCE [LARGE SCALE GENOMIC DNA]</scope>
    <source>
        <strain evidence="2 3">N064</strain>
    </source>
</reference>
<evidence type="ECO:0000313" key="3">
    <source>
        <dbReference type="Proteomes" id="UP001172054"/>
    </source>
</evidence>
<name>A0ABT8MT63_9BACL</name>
<keyword evidence="3" id="KW-1185">Reference proteome</keyword>
<evidence type="ECO:0000256" key="1">
    <source>
        <dbReference type="SAM" id="Phobius"/>
    </source>
</evidence>
<keyword evidence="1" id="KW-1133">Transmembrane helix</keyword>
<dbReference type="EMBL" id="JAUJWW010000004">
    <property type="protein sequence ID" value="MDN7227924.1"/>
    <property type="molecule type" value="Genomic_DNA"/>
</dbReference>
<organism evidence="2 3">
    <name type="scientific">Planococcus liqunii</name>
    <dbReference type="NCBI Taxonomy" id="3058394"/>
    <lineage>
        <taxon>Bacteria</taxon>
        <taxon>Bacillati</taxon>
        <taxon>Bacillota</taxon>
        <taxon>Bacilli</taxon>
        <taxon>Bacillales</taxon>
        <taxon>Caryophanaceae</taxon>
        <taxon>Planococcus</taxon>
    </lineage>
</organism>
<comment type="caution">
    <text evidence="2">The sequence shown here is derived from an EMBL/GenBank/DDBJ whole genome shotgun (WGS) entry which is preliminary data.</text>
</comment>
<evidence type="ECO:0000313" key="2">
    <source>
        <dbReference type="EMBL" id="MDN7227924.1"/>
    </source>
</evidence>
<keyword evidence="1" id="KW-0812">Transmembrane</keyword>
<gene>
    <name evidence="2" type="ORF">QWY15_11500</name>
</gene>
<sequence>MFKSNAANQILRIAGLWIVYFIVFFTSDTFSYSQNTGFFMFATGFYILMTGFLLWRIKYPRKNPRYRENEG</sequence>
<feature type="transmembrane region" description="Helical" evidence="1">
    <location>
        <begin position="38"/>
        <end position="57"/>
    </location>
</feature>
<feature type="transmembrane region" description="Helical" evidence="1">
    <location>
        <begin position="12"/>
        <end position="32"/>
    </location>
</feature>
<keyword evidence="1" id="KW-0472">Membrane</keyword>
<dbReference type="RefSeq" id="WP_300982181.1">
    <property type="nucleotide sequence ID" value="NZ_CP129238.1"/>
</dbReference>
<dbReference type="Proteomes" id="UP001172054">
    <property type="component" value="Unassembled WGS sequence"/>
</dbReference>
<proteinExistence type="predicted"/>